<feature type="transmembrane region" description="Helical" evidence="4">
    <location>
        <begin position="291"/>
        <end position="310"/>
    </location>
</feature>
<evidence type="ECO:0000256" key="4">
    <source>
        <dbReference type="SAM" id="Phobius"/>
    </source>
</evidence>
<feature type="transmembrane region" description="Helical" evidence="4">
    <location>
        <begin position="45"/>
        <end position="68"/>
    </location>
</feature>
<dbReference type="Gene3D" id="1.20.1250.20">
    <property type="entry name" value="MFS general substrate transporter like domains"/>
    <property type="match status" value="2"/>
</dbReference>
<keyword evidence="4" id="KW-0812">Transmembrane</keyword>
<feature type="transmembrane region" description="Helical" evidence="4">
    <location>
        <begin position="88"/>
        <end position="110"/>
    </location>
</feature>
<sequence length="599" mass="65200">MALNRSSSLEKSENHGQSASSDAAEVIRRSTEADAADDGPPDGGLVAWMTIVGGWLVYFCGLGFFNSYGVFQDFYVRKFMTNKTPSEIAWIGSFEIALQFFLGIPVGIAFDAGYFHHLMIGGSFIYCFSLFMVSLAQPGQYYQVFLAQGVGMGIGLAMTFLPVVTVVAHHFSRRRGFAIGILMTGGSIGGIIFPIMLNKLIFGPQGFALGVRATAAVITGLLAIANLLIRTRPPVLREGDPRLKRTSLRVLLKDMPYMTCVASGVLLTLGIFYPIFYLQLFSVKHGIDQSLAFYIVSFLNAGGFFGRLIPNFLADKVGSYNVLIPTSFACAALVLAILGVHNAAGAIMVALLYGAMNGAHISVTPALLSDISSHVSEVGIRMGFYFTMQAAAALFGQPISGALLTERFVWWRPTVFSGVCLTAGAVAYAATTGLVYDLDVILFSAFSKNQFRKFSTTLRSLRDLLLGSLPLAVGALTTRFSLKWECSYPPTHNQRSPPSTNRYHFLLRSILALGLGLELCSTRGTTLTRWQKFRRSKPVLCEYTHAHQTLGLGQTGRAGEITGGRYGRQLSDCPRITRTSERKVGNAFFCCFSHSTLTM</sequence>
<dbReference type="InterPro" id="IPR011701">
    <property type="entry name" value="MFS"/>
</dbReference>
<dbReference type="Pfam" id="PF07690">
    <property type="entry name" value="MFS_1"/>
    <property type="match status" value="1"/>
</dbReference>
<dbReference type="EMBL" id="BRPK01000012">
    <property type="protein sequence ID" value="GLB42998.1"/>
    <property type="molecule type" value="Genomic_DNA"/>
</dbReference>
<evidence type="ECO:0000256" key="3">
    <source>
        <dbReference type="SAM" id="MobiDB-lite"/>
    </source>
</evidence>
<feature type="transmembrane region" description="Helical" evidence="4">
    <location>
        <begin position="142"/>
        <end position="164"/>
    </location>
</feature>
<feature type="transmembrane region" description="Helical" evidence="4">
    <location>
        <begin position="380"/>
        <end position="403"/>
    </location>
</feature>
<feature type="transmembrane region" description="Helical" evidence="4">
    <location>
        <begin position="415"/>
        <end position="443"/>
    </location>
</feature>
<comment type="subcellular location">
    <subcellularLocation>
        <location evidence="1">Membrane</location>
        <topology evidence="1">Multi-pass membrane protein</topology>
    </subcellularLocation>
</comment>
<dbReference type="InterPro" id="IPR050327">
    <property type="entry name" value="Proton-linked_MCT"/>
</dbReference>
<accession>A0A9P3URU1</accession>
<feature type="transmembrane region" description="Helical" evidence="4">
    <location>
        <begin position="346"/>
        <end position="368"/>
    </location>
</feature>
<comment type="caution">
    <text evidence="5">The sequence shown here is derived from an EMBL/GenBank/DDBJ whole genome shotgun (WGS) entry which is preliminary data.</text>
</comment>
<proteinExistence type="inferred from homology"/>
<gene>
    <name evidence="5" type="ORF">LshimejAT787_1204470</name>
</gene>
<feature type="region of interest" description="Disordered" evidence="3">
    <location>
        <begin position="1"/>
        <end position="24"/>
    </location>
</feature>
<dbReference type="InterPro" id="IPR036259">
    <property type="entry name" value="MFS_trans_sf"/>
</dbReference>
<reference evidence="5" key="1">
    <citation type="submission" date="2022-07" db="EMBL/GenBank/DDBJ databases">
        <title>The genome of Lyophyllum shimeji provides insight into the initial evolution of ectomycorrhizal fungal genome.</title>
        <authorList>
            <person name="Kobayashi Y."/>
            <person name="Shibata T."/>
            <person name="Hirakawa H."/>
            <person name="Shigenobu S."/>
            <person name="Nishiyama T."/>
            <person name="Yamada A."/>
            <person name="Hasebe M."/>
            <person name="Kawaguchi M."/>
        </authorList>
    </citation>
    <scope>NUCLEOTIDE SEQUENCE</scope>
    <source>
        <strain evidence="5">AT787</strain>
    </source>
</reference>
<evidence type="ECO:0000313" key="5">
    <source>
        <dbReference type="EMBL" id="GLB42998.1"/>
    </source>
</evidence>
<feature type="transmembrane region" description="Helical" evidence="4">
    <location>
        <begin position="209"/>
        <end position="229"/>
    </location>
</feature>
<evidence type="ECO:0000256" key="1">
    <source>
        <dbReference type="ARBA" id="ARBA00004141"/>
    </source>
</evidence>
<dbReference type="AlphaFoldDB" id="A0A9P3URU1"/>
<dbReference type="OrthoDB" id="6499973at2759"/>
<dbReference type="Proteomes" id="UP001063166">
    <property type="component" value="Unassembled WGS sequence"/>
</dbReference>
<comment type="similarity">
    <text evidence="2">Belongs to the major facilitator superfamily. Monocarboxylate porter (TC 2.A.1.13) family.</text>
</comment>
<dbReference type="PANTHER" id="PTHR11360:SF234">
    <property type="entry name" value="MFS-TYPE TRANSPORTER DBAD-RELATED"/>
    <property type="match status" value="1"/>
</dbReference>
<dbReference type="PANTHER" id="PTHR11360">
    <property type="entry name" value="MONOCARBOXYLATE TRANSPORTER"/>
    <property type="match status" value="1"/>
</dbReference>
<feature type="transmembrane region" description="Helical" evidence="4">
    <location>
        <begin position="250"/>
        <end position="276"/>
    </location>
</feature>
<evidence type="ECO:0000256" key="2">
    <source>
        <dbReference type="ARBA" id="ARBA00006727"/>
    </source>
</evidence>
<name>A0A9P3URU1_LYOSH</name>
<keyword evidence="4" id="KW-0472">Membrane</keyword>
<keyword evidence="6" id="KW-1185">Reference proteome</keyword>
<feature type="transmembrane region" description="Helical" evidence="4">
    <location>
        <begin position="176"/>
        <end position="197"/>
    </location>
</feature>
<dbReference type="GO" id="GO:0022857">
    <property type="term" value="F:transmembrane transporter activity"/>
    <property type="evidence" value="ECO:0007669"/>
    <property type="project" value="InterPro"/>
</dbReference>
<feature type="transmembrane region" description="Helical" evidence="4">
    <location>
        <begin position="117"/>
        <end position="136"/>
    </location>
</feature>
<keyword evidence="4" id="KW-1133">Transmembrane helix</keyword>
<dbReference type="SUPFAM" id="SSF103473">
    <property type="entry name" value="MFS general substrate transporter"/>
    <property type="match status" value="1"/>
</dbReference>
<dbReference type="GO" id="GO:0016020">
    <property type="term" value="C:membrane"/>
    <property type="evidence" value="ECO:0007669"/>
    <property type="project" value="UniProtKB-SubCell"/>
</dbReference>
<feature type="transmembrane region" description="Helical" evidence="4">
    <location>
        <begin position="322"/>
        <end position="340"/>
    </location>
</feature>
<evidence type="ECO:0000313" key="6">
    <source>
        <dbReference type="Proteomes" id="UP001063166"/>
    </source>
</evidence>
<protein>
    <submittedName>
        <fullName evidence="5">MFS general substrate transporter</fullName>
    </submittedName>
</protein>
<organism evidence="5 6">
    <name type="scientific">Lyophyllum shimeji</name>
    <name type="common">Hon-shimeji</name>
    <name type="synonym">Tricholoma shimeji</name>
    <dbReference type="NCBI Taxonomy" id="47721"/>
    <lineage>
        <taxon>Eukaryota</taxon>
        <taxon>Fungi</taxon>
        <taxon>Dikarya</taxon>
        <taxon>Basidiomycota</taxon>
        <taxon>Agaricomycotina</taxon>
        <taxon>Agaricomycetes</taxon>
        <taxon>Agaricomycetidae</taxon>
        <taxon>Agaricales</taxon>
        <taxon>Tricholomatineae</taxon>
        <taxon>Lyophyllaceae</taxon>
        <taxon>Lyophyllum</taxon>
    </lineage>
</organism>